<dbReference type="Pfam" id="PF13560">
    <property type="entry name" value="HTH_31"/>
    <property type="match status" value="1"/>
</dbReference>
<gene>
    <name evidence="2" type="ORF">F6X54_10245</name>
</gene>
<dbReference type="PROSITE" id="PS50943">
    <property type="entry name" value="HTH_CROC1"/>
    <property type="match status" value="1"/>
</dbReference>
<dbReference type="EMBL" id="WAAR01000034">
    <property type="protein sequence ID" value="KAB1116853.1"/>
    <property type="molecule type" value="Genomic_DNA"/>
</dbReference>
<reference evidence="2 3" key="1">
    <citation type="submission" date="2019-09" db="EMBL/GenBank/DDBJ databases">
        <title>High taxonomic diversity of Micromonospora strains isolated from Medicago sativa nodules in different geographical locations.</title>
        <authorList>
            <person name="Martinez-Hidalgo P."/>
            <person name="Flores-Felix J.D."/>
            <person name="Velazquez E."/>
            <person name="Brau L."/>
            <person name="Trujillo M.E."/>
            <person name="Martinez-Molina E."/>
        </authorList>
    </citation>
    <scope>NUCLEOTIDE SEQUENCE [LARGE SCALE GENOMIC DNA]</scope>
    <source>
        <strain evidence="2 3">ALFB5</strain>
    </source>
</reference>
<dbReference type="RefSeq" id="WP_151012405.1">
    <property type="nucleotide sequence ID" value="NZ_JBNJLV010000001.1"/>
</dbReference>
<organism evidence="2 3">
    <name type="scientific">Micromonospora aurantiaca</name>
    <name type="common">nom. illeg.</name>
    <dbReference type="NCBI Taxonomy" id="47850"/>
    <lineage>
        <taxon>Bacteria</taxon>
        <taxon>Bacillati</taxon>
        <taxon>Actinomycetota</taxon>
        <taxon>Actinomycetes</taxon>
        <taxon>Micromonosporales</taxon>
        <taxon>Micromonosporaceae</taxon>
        <taxon>Micromonospora</taxon>
    </lineage>
</organism>
<dbReference type="CDD" id="cd00093">
    <property type="entry name" value="HTH_XRE"/>
    <property type="match status" value="1"/>
</dbReference>
<name>A0ABQ6UIV4_9ACTN</name>
<evidence type="ECO:0000313" key="3">
    <source>
        <dbReference type="Proteomes" id="UP000471364"/>
    </source>
</evidence>
<evidence type="ECO:0000259" key="1">
    <source>
        <dbReference type="PROSITE" id="PS50943"/>
    </source>
</evidence>
<dbReference type="InterPro" id="IPR010982">
    <property type="entry name" value="Lambda_DNA-bd_dom_sf"/>
</dbReference>
<dbReference type="SUPFAM" id="SSF47413">
    <property type="entry name" value="lambda repressor-like DNA-binding domains"/>
    <property type="match status" value="1"/>
</dbReference>
<protein>
    <submittedName>
        <fullName evidence="2">Transcriptional regulator</fullName>
    </submittedName>
</protein>
<dbReference type="InterPro" id="IPR001387">
    <property type="entry name" value="Cro/C1-type_HTH"/>
</dbReference>
<evidence type="ECO:0000313" key="2">
    <source>
        <dbReference type="EMBL" id="KAB1116853.1"/>
    </source>
</evidence>
<dbReference type="InterPro" id="IPR043917">
    <property type="entry name" value="DUF5753"/>
</dbReference>
<accession>A0ABQ6UIV4</accession>
<dbReference type="Gene3D" id="1.10.260.40">
    <property type="entry name" value="lambda repressor-like DNA-binding domains"/>
    <property type="match status" value="1"/>
</dbReference>
<dbReference type="SMART" id="SM00530">
    <property type="entry name" value="HTH_XRE"/>
    <property type="match status" value="1"/>
</dbReference>
<sequence>MDSIEDWLRRPGGLAGHLRELRRGAGLTGAEMARRLGWTQSKVSKIETGKQMPTDEDLFGWLATCDATDAARATLTALLAEAQGLHQEWRQQVRLGQATIQRNYDQLVSRASRIRNAEIVYIPGLLQTPRYARSRIEESVQLHGANPDEVESATARRMLRQQVLYDTSKSFEFLVFEAALRILLCPPSDMLAQLDRLINITDMSHITLGIIPFGRQLSTAPQNSFLLLGDDLAIVETFIGEYMFHGGEAAAYSAVMDRLVNDAVYDAKARKVVQRAISDLRSAA</sequence>
<dbReference type="Proteomes" id="UP000471364">
    <property type="component" value="Unassembled WGS sequence"/>
</dbReference>
<keyword evidence="3" id="KW-1185">Reference proteome</keyword>
<comment type="caution">
    <text evidence="2">The sequence shown here is derived from an EMBL/GenBank/DDBJ whole genome shotgun (WGS) entry which is preliminary data.</text>
</comment>
<proteinExistence type="predicted"/>
<feature type="domain" description="HTH cro/C1-type" evidence="1">
    <location>
        <begin position="18"/>
        <end position="59"/>
    </location>
</feature>
<dbReference type="Pfam" id="PF19054">
    <property type="entry name" value="DUF5753"/>
    <property type="match status" value="1"/>
</dbReference>